<feature type="region of interest" description="Disordered" evidence="5">
    <location>
        <begin position="1"/>
        <end position="127"/>
    </location>
</feature>
<keyword evidence="6" id="KW-0472">Membrane</keyword>
<evidence type="ECO:0000313" key="8">
    <source>
        <dbReference type="EMBL" id="KZC12933.1"/>
    </source>
</evidence>
<dbReference type="PROSITE" id="PS50263">
    <property type="entry name" value="CN_HYDROLASE"/>
    <property type="match status" value="1"/>
</dbReference>
<dbReference type="PANTHER" id="PTHR10609">
    <property type="entry name" value="BIOTINIDASE-RELATED"/>
    <property type="match status" value="1"/>
</dbReference>
<dbReference type="InterPro" id="IPR003010">
    <property type="entry name" value="C-N_Hydrolase"/>
</dbReference>
<protein>
    <submittedName>
        <fullName evidence="8">Vanin-like protein 1</fullName>
    </submittedName>
</protein>
<comment type="similarity">
    <text evidence="1">Belongs to the carbon-nitrogen hydrolase superfamily. BTD/VNN family.</text>
</comment>
<dbReference type="AlphaFoldDB" id="A0A154PM76"/>
<dbReference type="Proteomes" id="UP000076502">
    <property type="component" value="Unassembled WGS sequence"/>
</dbReference>
<dbReference type="Gene3D" id="3.60.110.10">
    <property type="entry name" value="Carbon-nitrogen hydrolase"/>
    <property type="match status" value="1"/>
</dbReference>
<dbReference type="InterPro" id="IPR043957">
    <property type="entry name" value="Vanin_C"/>
</dbReference>
<dbReference type="EMBL" id="KQ434977">
    <property type="protein sequence ID" value="KZC12933.1"/>
    <property type="molecule type" value="Genomic_DNA"/>
</dbReference>
<sequence length="639" mass="72078">MDKEARKERVDSEQEEVLGGKIECTPNSEKKKRGRPSLEKSSRNRKMTEIWQMDTRGGGEVSDQEEEEEEQIVKKKDLKIGSQTDRNMGGAKEMGGIEEKNYQKGLRGTTSQQKERRGKEEQVATATEHEPRNYYIAAVVEFSPKVEQCGPLTLQKNREMYIEYIEKAKKQDSDIIVFPEDGLTSVRMPEKSEMMSWATVVPSADEKYVPCEYHRPGVSETLKQLSCAARNNSIYLVVNIAEMESCDLGQTNRDQQCFSVNGTRYHNTNVVFDRTGRIIARYRKVNLYMEKQFDTVEPPEVVTFNTDFNVTFGTFTCFDILFYVPALNLTRTNGITNIVYTTAWFSEAPFLTAVQTQFGWSYAEDVNLLAAGYHNAMQGNTGSGIYLGRDGIAEATFSNQTGHRLLVSRVPKTRTSRENKTENAKQYASTDIFYATKHRADTIDGIRILRDNLEPFESVPLNGTSMNETICIGTFCCDFDVRTTHLESSSNYRAVVYNGIRLYGTEVKAAIRVCALTQCSNHSTISCGVVQPSNVTFLRLTITAKLADSPVILAMPTVLNSSLLPFEQWTYNEHIAENLMHLTLALNQSTNDLATFGIYVREFARDHNGNVKTVPSFVIVLSCLSILMFSLCLFNNLDS</sequence>
<keyword evidence="9" id="KW-1185">Reference proteome</keyword>
<keyword evidence="3" id="KW-0378">Hydrolase</keyword>
<keyword evidence="2" id="KW-0732">Signal</keyword>
<dbReference type="OrthoDB" id="10250282at2759"/>
<evidence type="ECO:0000259" key="7">
    <source>
        <dbReference type="PROSITE" id="PS50263"/>
    </source>
</evidence>
<evidence type="ECO:0000256" key="2">
    <source>
        <dbReference type="ARBA" id="ARBA00022729"/>
    </source>
</evidence>
<dbReference type="CDD" id="cd07567">
    <property type="entry name" value="biotinidase_like"/>
    <property type="match status" value="1"/>
</dbReference>
<keyword evidence="6" id="KW-0812">Transmembrane</keyword>
<keyword evidence="4" id="KW-0325">Glycoprotein</keyword>
<evidence type="ECO:0000256" key="3">
    <source>
        <dbReference type="ARBA" id="ARBA00022801"/>
    </source>
</evidence>
<feature type="domain" description="CN hydrolase" evidence="7">
    <location>
        <begin position="135"/>
        <end position="412"/>
    </location>
</feature>
<evidence type="ECO:0000256" key="1">
    <source>
        <dbReference type="ARBA" id="ARBA00008225"/>
    </source>
</evidence>
<organism evidence="8 9">
    <name type="scientific">Dufourea novaeangliae</name>
    <name type="common">Sweat bee</name>
    <dbReference type="NCBI Taxonomy" id="178035"/>
    <lineage>
        <taxon>Eukaryota</taxon>
        <taxon>Metazoa</taxon>
        <taxon>Ecdysozoa</taxon>
        <taxon>Arthropoda</taxon>
        <taxon>Hexapoda</taxon>
        <taxon>Insecta</taxon>
        <taxon>Pterygota</taxon>
        <taxon>Neoptera</taxon>
        <taxon>Endopterygota</taxon>
        <taxon>Hymenoptera</taxon>
        <taxon>Apocrita</taxon>
        <taxon>Aculeata</taxon>
        <taxon>Apoidea</taxon>
        <taxon>Anthophila</taxon>
        <taxon>Halictidae</taxon>
        <taxon>Rophitinae</taxon>
        <taxon>Dufourea</taxon>
    </lineage>
</organism>
<dbReference type="SUPFAM" id="SSF56317">
    <property type="entry name" value="Carbon-nitrogen hydrolase"/>
    <property type="match status" value="1"/>
</dbReference>
<feature type="compositionally biased region" description="Basic and acidic residues" evidence="5">
    <location>
        <begin position="1"/>
        <end position="12"/>
    </location>
</feature>
<feature type="transmembrane region" description="Helical" evidence="6">
    <location>
        <begin position="614"/>
        <end position="634"/>
    </location>
</feature>
<dbReference type="GO" id="GO:0016811">
    <property type="term" value="F:hydrolase activity, acting on carbon-nitrogen (but not peptide) bonds, in linear amides"/>
    <property type="evidence" value="ECO:0007669"/>
    <property type="project" value="InterPro"/>
</dbReference>
<keyword evidence="6" id="KW-1133">Transmembrane helix</keyword>
<gene>
    <name evidence="8" type="ORF">WN55_04452</name>
</gene>
<evidence type="ECO:0000256" key="6">
    <source>
        <dbReference type="SAM" id="Phobius"/>
    </source>
</evidence>
<dbReference type="Pfam" id="PF00795">
    <property type="entry name" value="CN_hydrolase"/>
    <property type="match status" value="1"/>
</dbReference>
<dbReference type="InterPro" id="IPR040154">
    <property type="entry name" value="Biotinidase/VNN"/>
</dbReference>
<evidence type="ECO:0000256" key="4">
    <source>
        <dbReference type="ARBA" id="ARBA00023180"/>
    </source>
</evidence>
<reference evidence="8 9" key="1">
    <citation type="submission" date="2015-07" db="EMBL/GenBank/DDBJ databases">
        <title>The genome of Dufourea novaeangliae.</title>
        <authorList>
            <person name="Pan H."/>
            <person name="Kapheim K."/>
        </authorList>
    </citation>
    <scope>NUCLEOTIDE SEQUENCE [LARGE SCALE GENOMIC DNA]</scope>
    <source>
        <strain evidence="8">0120121106</strain>
        <tissue evidence="8">Whole body</tissue>
    </source>
</reference>
<name>A0A154PM76_DUFNO</name>
<dbReference type="Pfam" id="PF19018">
    <property type="entry name" value="Vanin_C"/>
    <property type="match status" value="1"/>
</dbReference>
<feature type="compositionally biased region" description="Basic and acidic residues" evidence="5">
    <location>
        <begin position="113"/>
        <end position="127"/>
    </location>
</feature>
<dbReference type="PANTHER" id="PTHR10609:SF14">
    <property type="entry name" value="BIOTINIDASE"/>
    <property type="match status" value="1"/>
</dbReference>
<accession>A0A154PM76</accession>
<feature type="compositionally biased region" description="Basic and acidic residues" evidence="5">
    <location>
        <begin position="36"/>
        <end position="48"/>
    </location>
</feature>
<dbReference type="InterPro" id="IPR012101">
    <property type="entry name" value="Biotinidase-like_euk"/>
</dbReference>
<proteinExistence type="inferred from homology"/>
<evidence type="ECO:0000313" key="9">
    <source>
        <dbReference type="Proteomes" id="UP000076502"/>
    </source>
</evidence>
<dbReference type="STRING" id="178035.A0A154PM76"/>
<evidence type="ECO:0000256" key="5">
    <source>
        <dbReference type="SAM" id="MobiDB-lite"/>
    </source>
</evidence>
<dbReference type="InterPro" id="IPR036526">
    <property type="entry name" value="C-N_Hydrolase_sf"/>
</dbReference>